<evidence type="ECO:0000256" key="4">
    <source>
        <dbReference type="ARBA" id="ARBA00022475"/>
    </source>
</evidence>
<evidence type="ECO:0000313" key="12">
    <source>
        <dbReference type="EMBL" id="SNS18376.1"/>
    </source>
</evidence>
<dbReference type="InterPro" id="IPR043129">
    <property type="entry name" value="ATPase_NBD"/>
</dbReference>
<dbReference type="InterPro" id="IPR025691">
    <property type="entry name" value="GspL_pp_dom"/>
</dbReference>
<evidence type="ECO:0000259" key="11">
    <source>
        <dbReference type="Pfam" id="PF12693"/>
    </source>
</evidence>
<evidence type="ECO:0000313" key="13">
    <source>
        <dbReference type="Proteomes" id="UP000198284"/>
    </source>
</evidence>
<dbReference type="OrthoDB" id="8557903at2"/>
<reference evidence="12 13" key="1">
    <citation type="submission" date="2017-06" db="EMBL/GenBank/DDBJ databases">
        <authorList>
            <person name="Kim H.J."/>
            <person name="Triplett B.A."/>
        </authorList>
    </citation>
    <scope>NUCLEOTIDE SEQUENCE [LARGE SCALE GENOMIC DNA]</scope>
    <source>
        <strain evidence="12 13">U15</strain>
    </source>
</reference>
<evidence type="ECO:0000256" key="5">
    <source>
        <dbReference type="ARBA" id="ARBA00022519"/>
    </source>
</evidence>
<keyword evidence="3" id="KW-0813">Transport</keyword>
<dbReference type="GO" id="GO:0015628">
    <property type="term" value="P:protein secretion by the type II secretion system"/>
    <property type="evidence" value="ECO:0007669"/>
    <property type="project" value="InterPro"/>
</dbReference>
<dbReference type="Gene3D" id="3.30.420.380">
    <property type="match status" value="1"/>
</dbReference>
<evidence type="ECO:0000256" key="6">
    <source>
        <dbReference type="ARBA" id="ARBA00022692"/>
    </source>
</evidence>
<dbReference type="RefSeq" id="WP_089397612.1">
    <property type="nucleotide sequence ID" value="NZ_FZOT01000001.1"/>
</dbReference>
<keyword evidence="7" id="KW-0653">Protein transport</keyword>
<evidence type="ECO:0000256" key="8">
    <source>
        <dbReference type="ARBA" id="ARBA00022989"/>
    </source>
</evidence>
<feature type="domain" description="GspL periplasmic" evidence="11">
    <location>
        <begin position="265"/>
        <end position="403"/>
    </location>
</feature>
<gene>
    <name evidence="12" type="ORF">SAMN06265795_101408</name>
</gene>
<feature type="domain" description="GspL cytoplasmic actin-ATPase-like" evidence="10">
    <location>
        <begin position="38"/>
        <end position="162"/>
    </location>
</feature>
<keyword evidence="6" id="KW-0812">Transmembrane</keyword>
<dbReference type="PIRSF" id="PIRSF015761">
    <property type="entry name" value="Protein_L"/>
    <property type="match status" value="1"/>
</dbReference>
<proteinExistence type="inferred from homology"/>
<dbReference type="NCBIfam" id="TIGR01709">
    <property type="entry name" value="typeII_sec_gspL"/>
    <property type="match status" value="1"/>
</dbReference>
<dbReference type="GO" id="GO:0005886">
    <property type="term" value="C:plasma membrane"/>
    <property type="evidence" value="ECO:0007669"/>
    <property type="project" value="UniProtKB-SubCell"/>
</dbReference>
<dbReference type="InterPro" id="IPR007812">
    <property type="entry name" value="T2SS_protein-GspL"/>
</dbReference>
<keyword evidence="4" id="KW-1003">Cell membrane</keyword>
<sequence length="416" mass="43906">MSTLYIRLPSKAAADSAESGAALLCQYALASDGAKVQTKGAGTLSELSGAVQQASAVVLLLAASDVTLLRLNLPPLSAARLKTALPNMVEDQIMSDPAECVLVPGDTVDGLRTVAVIQRSWLELLASTMQALGARRVSAVPSQLCLPLEPGTASAAVSQHDTEIDVTLRTAAQEGVGLPILAEQPETAPLEVIETLSAVVPAGRIRLFVPPARMEAFEATLAANPNIGERIELAADNWNHWVDAANAASLNMMSGLAGSGSQRFNWRPWRWPLALAAALLAVNAAALNIDWLRMKREADSLQQRMIQTYRSAYPKETVVVDPVAQLRQKIAAGKREAGQAAPDDFLSLAAGFGDAWSAAGQAGKQVAGLEYRDRALTVKLKPGSGATLEQIRPALAARNLSATEAGSNVWQIRSGK</sequence>
<dbReference type="AlphaFoldDB" id="A0A239CDP6"/>
<dbReference type="EMBL" id="FZOT01000001">
    <property type="protein sequence ID" value="SNS18376.1"/>
    <property type="molecule type" value="Genomic_DNA"/>
</dbReference>
<accession>A0A239CDP6</accession>
<dbReference type="Pfam" id="PF12693">
    <property type="entry name" value="GspL_C"/>
    <property type="match status" value="1"/>
</dbReference>
<protein>
    <submittedName>
        <fullName evidence="12">General secretion pathway protein L</fullName>
    </submittedName>
</protein>
<comment type="subcellular location">
    <subcellularLocation>
        <location evidence="1">Cell inner membrane</location>
        <topology evidence="1">Single-pass membrane protein</topology>
    </subcellularLocation>
</comment>
<evidence type="ECO:0000256" key="2">
    <source>
        <dbReference type="ARBA" id="ARBA00005318"/>
    </source>
</evidence>
<dbReference type="Proteomes" id="UP000198284">
    <property type="component" value="Unassembled WGS sequence"/>
</dbReference>
<dbReference type="SUPFAM" id="SSF53067">
    <property type="entry name" value="Actin-like ATPase domain"/>
    <property type="match status" value="1"/>
</dbReference>
<dbReference type="GO" id="GO:0009276">
    <property type="term" value="C:Gram-negative-bacterium-type cell wall"/>
    <property type="evidence" value="ECO:0007669"/>
    <property type="project" value="InterPro"/>
</dbReference>
<organism evidence="12 13">
    <name type="scientific">Noviherbaspirillum humi</name>
    <dbReference type="NCBI Taxonomy" id="1688639"/>
    <lineage>
        <taxon>Bacteria</taxon>
        <taxon>Pseudomonadati</taxon>
        <taxon>Pseudomonadota</taxon>
        <taxon>Betaproteobacteria</taxon>
        <taxon>Burkholderiales</taxon>
        <taxon>Oxalobacteraceae</taxon>
        <taxon>Noviherbaspirillum</taxon>
    </lineage>
</organism>
<keyword evidence="5" id="KW-0997">Cell inner membrane</keyword>
<dbReference type="GO" id="GO:0015627">
    <property type="term" value="C:type II protein secretion system complex"/>
    <property type="evidence" value="ECO:0007669"/>
    <property type="project" value="InterPro"/>
</dbReference>
<keyword evidence="13" id="KW-1185">Reference proteome</keyword>
<evidence type="ECO:0000256" key="1">
    <source>
        <dbReference type="ARBA" id="ARBA00004377"/>
    </source>
</evidence>
<evidence type="ECO:0000256" key="3">
    <source>
        <dbReference type="ARBA" id="ARBA00022448"/>
    </source>
</evidence>
<name>A0A239CDP6_9BURK</name>
<dbReference type="InterPro" id="IPR024230">
    <property type="entry name" value="GspL_cyto_dom"/>
</dbReference>
<keyword evidence="8" id="KW-1133">Transmembrane helix</keyword>
<evidence type="ECO:0000256" key="9">
    <source>
        <dbReference type="ARBA" id="ARBA00023136"/>
    </source>
</evidence>
<evidence type="ECO:0000256" key="7">
    <source>
        <dbReference type="ARBA" id="ARBA00022927"/>
    </source>
</evidence>
<comment type="similarity">
    <text evidence="2">Belongs to the GSP L family.</text>
</comment>
<keyword evidence="9" id="KW-0472">Membrane</keyword>
<evidence type="ECO:0000259" key="10">
    <source>
        <dbReference type="Pfam" id="PF05134"/>
    </source>
</evidence>
<dbReference type="Pfam" id="PF05134">
    <property type="entry name" value="T2SSL"/>
    <property type="match status" value="1"/>
</dbReference>